<keyword evidence="2" id="KW-0808">Transferase</keyword>
<name>A0A0X8JQZ6_9BACT</name>
<sequence>MSSGPALVVQLARFGDLIQTRRLIRSLLAESPVHLLVDGGLTELARLLYPEVTVHGIPAHANGAGDVWARIRRDVDALAGTDFRRVYNLNFSGLSFALAALFDPETVRGYRFRAGQRLVDFWPSQLMRWSARRAEAGINLVDAWGLYAPAPLSPAAVNPAAVARGGGLGVVMSGQNARRSLPPEILAPIVRAARNRTNGPVHLFGTARDRRAARELASLLPQSLRREVHDLTGGTDWPGLLEAVRGLDLLLSPDTGTAHLAAYLGVPVLGFFLSSAWCHETGPYGAGHLAVQAVCGCAPCLETRPCPANLMCRAPLTHPAVLRFISGRGGAELPEHVAVMSSGFDRLGLVYTPVAGEDPFASRRAEFRALASGLAGLGGGETGAAQEWMRERDWMLPR</sequence>
<evidence type="ECO:0000256" key="1">
    <source>
        <dbReference type="ARBA" id="ARBA00022676"/>
    </source>
</evidence>
<organism evidence="3 4">
    <name type="scientific">Desulfomicrobium orale DSM 12838</name>
    <dbReference type="NCBI Taxonomy" id="888061"/>
    <lineage>
        <taxon>Bacteria</taxon>
        <taxon>Pseudomonadati</taxon>
        <taxon>Thermodesulfobacteriota</taxon>
        <taxon>Desulfovibrionia</taxon>
        <taxon>Desulfovibrionales</taxon>
        <taxon>Desulfomicrobiaceae</taxon>
        <taxon>Desulfomicrobium</taxon>
    </lineage>
</organism>
<dbReference type="EMBL" id="CP014230">
    <property type="protein sequence ID" value="AMD93309.1"/>
    <property type="molecule type" value="Genomic_DNA"/>
</dbReference>
<dbReference type="STRING" id="888061.AXF15_09510"/>
<dbReference type="SUPFAM" id="SSF53756">
    <property type="entry name" value="UDP-Glycosyltransferase/glycogen phosphorylase"/>
    <property type="match status" value="1"/>
</dbReference>
<proteinExistence type="predicted"/>
<accession>A0A0X8JQZ6</accession>
<keyword evidence="4" id="KW-1185">Reference proteome</keyword>
<dbReference type="InterPro" id="IPR002201">
    <property type="entry name" value="Glyco_trans_9"/>
</dbReference>
<evidence type="ECO:0000256" key="2">
    <source>
        <dbReference type="ARBA" id="ARBA00022679"/>
    </source>
</evidence>
<gene>
    <name evidence="3" type="ORF">AXF15_09510</name>
</gene>
<reference evidence="4" key="1">
    <citation type="submission" date="2016-02" db="EMBL/GenBank/DDBJ databases">
        <authorList>
            <person name="Holder M.E."/>
            <person name="Ajami N.J."/>
            <person name="Petrosino J.F."/>
        </authorList>
    </citation>
    <scope>NUCLEOTIDE SEQUENCE [LARGE SCALE GENOMIC DNA]</scope>
    <source>
        <strain evidence="4">DSM 12838</strain>
    </source>
</reference>
<dbReference type="AlphaFoldDB" id="A0A0X8JQZ6"/>
<dbReference type="Pfam" id="PF01075">
    <property type="entry name" value="Glyco_transf_9"/>
    <property type="match status" value="1"/>
</dbReference>
<dbReference type="PANTHER" id="PTHR30160:SF7">
    <property type="entry name" value="ADP-HEPTOSE--LPS HEPTOSYLTRANSFERASE 2"/>
    <property type="match status" value="1"/>
</dbReference>
<dbReference type="Proteomes" id="UP000063964">
    <property type="component" value="Chromosome"/>
</dbReference>
<dbReference type="GO" id="GO:0005829">
    <property type="term" value="C:cytosol"/>
    <property type="evidence" value="ECO:0007669"/>
    <property type="project" value="TreeGrafter"/>
</dbReference>
<keyword evidence="1" id="KW-0328">Glycosyltransferase</keyword>
<evidence type="ECO:0008006" key="5">
    <source>
        <dbReference type="Google" id="ProtNLM"/>
    </source>
</evidence>
<dbReference type="PANTHER" id="PTHR30160">
    <property type="entry name" value="TETRAACYLDISACCHARIDE 4'-KINASE-RELATED"/>
    <property type="match status" value="1"/>
</dbReference>
<evidence type="ECO:0000313" key="4">
    <source>
        <dbReference type="Proteomes" id="UP000063964"/>
    </source>
</evidence>
<protein>
    <recommendedName>
        <fullName evidence="5">Heptosyltransferase</fullName>
    </recommendedName>
</protein>
<dbReference type="Gene3D" id="3.40.50.2000">
    <property type="entry name" value="Glycogen Phosphorylase B"/>
    <property type="match status" value="1"/>
</dbReference>
<dbReference type="KEGG" id="doa:AXF15_09510"/>
<dbReference type="GO" id="GO:0008713">
    <property type="term" value="F:ADP-heptose-lipopolysaccharide heptosyltransferase activity"/>
    <property type="evidence" value="ECO:0007669"/>
    <property type="project" value="TreeGrafter"/>
</dbReference>
<dbReference type="GO" id="GO:0009244">
    <property type="term" value="P:lipopolysaccharide core region biosynthetic process"/>
    <property type="evidence" value="ECO:0007669"/>
    <property type="project" value="TreeGrafter"/>
</dbReference>
<dbReference type="InterPro" id="IPR051199">
    <property type="entry name" value="LPS_LOS_Heptosyltrfase"/>
</dbReference>
<dbReference type="CDD" id="cd03789">
    <property type="entry name" value="GT9_LPS_heptosyltransferase"/>
    <property type="match status" value="1"/>
</dbReference>
<evidence type="ECO:0000313" key="3">
    <source>
        <dbReference type="EMBL" id="AMD93309.1"/>
    </source>
</evidence>